<proteinExistence type="predicted"/>
<gene>
    <name evidence="3" type="ORF">ENL21_06665</name>
</gene>
<evidence type="ECO:0000313" key="3">
    <source>
        <dbReference type="EMBL" id="HHE55448.1"/>
    </source>
</evidence>
<dbReference type="GO" id="GO:0009401">
    <property type="term" value="P:phosphoenolpyruvate-dependent sugar phosphotransferase system"/>
    <property type="evidence" value="ECO:0007669"/>
    <property type="project" value="InterPro"/>
</dbReference>
<evidence type="ECO:0000259" key="2">
    <source>
        <dbReference type="PROSITE" id="PS51096"/>
    </source>
</evidence>
<evidence type="ECO:0000256" key="1">
    <source>
        <dbReference type="ARBA" id="ARBA00022679"/>
    </source>
</evidence>
<dbReference type="InterPro" id="IPR036662">
    <property type="entry name" value="PTS_EIIA_man-typ_sf"/>
</dbReference>
<protein>
    <recommendedName>
        <fullName evidence="2">PTS EIIA type-4 domain-containing protein</fullName>
    </recommendedName>
</protein>
<dbReference type="InterPro" id="IPR004701">
    <property type="entry name" value="PTS_EIIA_man-typ"/>
</dbReference>
<dbReference type="EMBL" id="DRTD01000492">
    <property type="protein sequence ID" value="HHE55448.1"/>
    <property type="molecule type" value="Genomic_DNA"/>
</dbReference>
<dbReference type="PANTHER" id="PTHR33799">
    <property type="entry name" value="PTS PERMEASE-RELATED-RELATED"/>
    <property type="match status" value="1"/>
</dbReference>
<dbReference type="Pfam" id="PF03610">
    <property type="entry name" value="EIIA-man"/>
    <property type="match status" value="1"/>
</dbReference>
<accession>A0A7V5LIU7</accession>
<dbReference type="InterPro" id="IPR051471">
    <property type="entry name" value="Bacterial_PTS_sugar_comp"/>
</dbReference>
<dbReference type="SUPFAM" id="SSF53062">
    <property type="entry name" value="PTS system fructose IIA component-like"/>
    <property type="match status" value="1"/>
</dbReference>
<organism evidence="3">
    <name type="scientific">Caldithrix abyssi</name>
    <dbReference type="NCBI Taxonomy" id="187145"/>
    <lineage>
        <taxon>Bacteria</taxon>
        <taxon>Pseudomonadati</taxon>
        <taxon>Calditrichota</taxon>
        <taxon>Calditrichia</taxon>
        <taxon>Calditrichales</taxon>
        <taxon>Calditrichaceae</taxon>
        <taxon>Caldithrix</taxon>
    </lineage>
</organism>
<dbReference type="Gene3D" id="3.40.50.510">
    <property type="entry name" value="Phosphotransferase system, mannose-type IIA component"/>
    <property type="match status" value="1"/>
</dbReference>
<dbReference type="PROSITE" id="PS51096">
    <property type="entry name" value="PTS_EIIA_TYPE_4"/>
    <property type="match status" value="1"/>
</dbReference>
<reference evidence="3" key="1">
    <citation type="journal article" date="2020" name="mSystems">
        <title>Genome- and Community-Level Interaction Insights into Carbon Utilization and Element Cycling Functions of Hydrothermarchaeota in Hydrothermal Sediment.</title>
        <authorList>
            <person name="Zhou Z."/>
            <person name="Liu Y."/>
            <person name="Xu W."/>
            <person name="Pan J."/>
            <person name="Luo Z.H."/>
            <person name="Li M."/>
        </authorList>
    </citation>
    <scope>NUCLEOTIDE SEQUENCE [LARGE SCALE GENOMIC DNA]</scope>
    <source>
        <strain evidence="3">HyVt-76</strain>
    </source>
</reference>
<sequence length="128" mass="14230">MNSNVFAAIITHGELACALANVAENLMTSEITLHCYSTKILSSEEIINQLEEKITQQKPEKVLLFVDLVGGGCWIIANKIKKNNEHINVLAGVNVPMIVSFLINFKRLEWPSLLEKITADAQKGIILR</sequence>
<comment type="caution">
    <text evidence="3">The sequence shown here is derived from an EMBL/GenBank/DDBJ whole genome shotgun (WGS) entry which is preliminary data.</text>
</comment>
<dbReference type="Proteomes" id="UP000886111">
    <property type="component" value="Unassembled WGS sequence"/>
</dbReference>
<feature type="domain" description="PTS EIIA type-4" evidence="2">
    <location>
        <begin position="4"/>
        <end position="125"/>
    </location>
</feature>
<dbReference type="GO" id="GO:0016740">
    <property type="term" value="F:transferase activity"/>
    <property type="evidence" value="ECO:0007669"/>
    <property type="project" value="UniProtKB-KW"/>
</dbReference>
<dbReference type="AlphaFoldDB" id="A0A7V5LIU7"/>
<dbReference type="PANTHER" id="PTHR33799:SF1">
    <property type="entry name" value="PTS SYSTEM MANNOSE-SPECIFIC EIIAB COMPONENT-RELATED"/>
    <property type="match status" value="1"/>
</dbReference>
<name>A0A7V5LIU7_CALAY</name>
<keyword evidence="1" id="KW-0808">Transferase</keyword>
<dbReference type="GO" id="GO:0016020">
    <property type="term" value="C:membrane"/>
    <property type="evidence" value="ECO:0007669"/>
    <property type="project" value="InterPro"/>
</dbReference>